<evidence type="ECO:0000313" key="2">
    <source>
        <dbReference type="Proteomes" id="UP000266861"/>
    </source>
</evidence>
<accession>A0A397FXZ4</accession>
<comment type="caution">
    <text evidence="1">The sequence shown here is derived from an EMBL/GenBank/DDBJ whole genome shotgun (WGS) entry which is preliminary data.</text>
</comment>
<sequence>MTRKNINLIENWKICGRRSYNPEGCHIYRKSPVCTPCRDCGKLNRSRHNACSDHVALTVPMVPRKAMDSKPLIDLVPYPYQFPDRITITATYLIFGFTSILDQFLNKYNLSTESTSLQLCAHADELNAILLDWKTCKAVKEAFRRHSFSEDQIKVLVPDKRKEKFTIKERAQRFAESRDLFDMYIDTLKLAKTKNDSDKEIVASSSRYSLYRKELENAGVNPKIISLAKNPEITRASNKIQKKQLERGLISRPKTPKHFSLEEGLRRLQNIRITETPTLQNLADTIMMLSMRPAEVTTLRIIHYEPDKLNPPEWYNPDYSWYCTGYIKNKGEAKNNPKPRSFLSMEKNPERARELLTWIQNAIAIGKLRDPVYSINRKRSTRVFSKFLKPYGITAKRLRKIGGKHASRVHSGQNPTSQHLAFLSRIAMRHKIDRHDSGMYYAEGDISDSDLDSDLKLEPEIRAFITKPIDKNTSTSEVEDIIDLYGKFSDDGN</sequence>
<reference evidence="1 2" key="1">
    <citation type="submission" date="2018-08" db="EMBL/GenBank/DDBJ databases">
        <title>Genome and evolution of the arbuscular mycorrhizal fungus Diversispora epigaea (formerly Glomus versiforme) and its bacterial endosymbionts.</title>
        <authorList>
            <person name="Sun X."/>
            <person name="Fei Z."/>
            <person name="Harrison M."/>
        </authorList>
    </citation>
    <scope>NUCLEOTIDE SEQUENCE [LARGE SCALE GENOMIC DNA]</scope>
    <source>
        <strain evidence="1 2">IT104</strain>
    </source>
</reference>
<proteinExistence type="predicted"/>
<dbReference type="Proteomes" id="UP000266861">
    <property type="component" value="Unassembled WGS sequence"/>
</dbReference>
<organism evidence="1 2">
    <name type="scientific">Diversispora epigaea</name>
    <dbReference type="NCBI Taxonomy" id="1348612"/>
    <lineage>
        <taxon>Eukaryota</taxon>
        <taxon>Fungi</taxon>
        <taxon>Fungi incertae sedis</taxon>
        <taxon>Mucoromycota</taxon>
        <taxon>Glomeromycotina</taxon>
        <taxon>Glomeromycetes</taxon>
        <taxon>Diversisporales</taxon>
        <taxon>Diversisporaceae</taxon>
        <taxon>Diversispora</taxon>
    </lineage>
</organism>
<dbReference type="AlphaFoldDB" id="A0A397FXZ4"/>
<dbReference type="EMBL" id="PQFF01000645">
    <property type="protein sequence ID" value="RHZ43621.1"/>
    <property type="molecule type" value="Genomic_DNA"/>
</dbReference>
<dbReference type="OrthoDB" id="10314818at2759"/>
<name>A0A397FXZ4_9GLOM</name>
<keyword evidence="2" id="KW-1185">Reference proteome</keyword>
<protein>
    <submittedName>
        <fullName evidence="1">Uncharacterized protein</fullName>
    </submittedName>
</protein>
<evidence type="ECO:0000313" key="1">
    <source>
        <dbReference type="EMBL" id="RHZ43621.1"/>
    </source>
</evidence>
<gene>
    <name evidence="1" type="ORF">Glove_966g5</name>
</gene>